<name>A0AAV7H9H9_DENCH</name>
<comment type="caution">
    <text evidence="1">The sequence shown here is derived from an EMBL/GenBank/DDBJ whole genome shotgun (WGS) entry which is preliminary data.</text>
</comment>
<reference evidence="1 2" key="1">
    <citation type="journal article" date="2021" name="Hortic Res">
        <title>Chromosome-scale assembly of the Dendrobium chrysotoxum genome enhances the understanding of orchid evolution.</title>
        <authorList>
            <person name="Zhang Y."/>
            <person name="Zhang G.Q."/>
            <person name="Zhang D."/>
            <person name="Liu X.D."/>
            <person name="Xu X.Y."/>
            <person name="Sun W.H."/>
            <person name="Yu X."/>
            <person name="Zhu X."/>
            <person name="Wang Z.W."/>
            <person name="Zhao X."/>
            <person name="Zhong W.Y."/>
            <person name="Chen H."/>
            <person name="Yin W.L."/>
            <person name="Huang T."/>
            <person name="Niu S.C."/>
            <person name="Liu Z.J."/>
        </authorList>
    </citation>
    <scope>NUCLEOTIDE SEQUENCE [LARGE SCALE GENOMIC DNA]</scope>
    <source>
        <strain evidence="1">Lindl</strain>
    </source>
</reference>
<keyword evidence="2" id="KW-1185">Reference proteome</keyword>
<dbReference type="AlphaFoldDB" id="A0AAV7H9H9"/>
<evidence type="ECO:0000313" key="2">
    <source>
        <dbReference type="Proteomes" id="UP000775213"/>
    </source>
</evidence>
<gene>
    <name evidence="1" type="ORF">IEQ34_005654</name>
</gene>
<dbReference type="Proteomes" id="UP000775213">
    <property type="component" value="Unassembled WGS sequence"/>
</dbReference>
<organism evidence="1 2">
    <name type="scientific">Dendrobium chrysotoxum</name>
    <name type="common">Orchid</name>
    <dbReference type="NCBI Taxonomy" id="161865"/>
    <lineage>
        <taxon>Eukaryota</taxon>
        <taxon>Viridiplantae</taxon>
        <taxon>Streptophyta</taxon>
        <taxon>Embryophyta</taxon>
        <taxon>Tracheophyta</taxon>
        <taxon>Spermatophyta</taxon>
        <taxon>Magnoliopsida</taxon>
        <taxon>Liliopsida</taxon>
        <taxon>Asparagales</taxon>
        <taxon>Orchidaceae</taxon>
        <taxon>Epidendroideae</taxon>
        <taxon>Malaxideae</taxon>
        <taxon>Dendrobiinae</taxon>
        <taxon>Dendrobium</taxon>
    </lineage>
</organism>
<evidence type="ECO:0000313" key="1">
    <source>
        <dbReference type="EMBL" id="KAH0465551.1"/>
    </source>
</evidence>
<dbReference type="EMBL" id="JAGFBR010000006">
    <property type="protein sequence ID" value="KAH0465551.1"/>
    <property type="molecule type" value="Genomic_DNA"/>
</dbReference>
<accession>A0AAV7H9H9</accession>
<proteinExistence type="predicted"/>
<sequence>MAWRVQFWLLTGCCAFVLFQRLCFFVFGTMEFEKVSHENLGLKITKKRNCILKLSFCKLRMHIGVSKNKYQLSHVKLNMIRKTIYTAVAEVEYSDVKVVTGNPPRVTESIVGEVDAILYASRVFPCTD</sequence>
<protein>
    <submittedName>
        <fullName evidence="1">Uncharacterized protein</fullName>
    </submittedName>
</protein>